<keyword evidence="4" id="KW-0479">Metal-binding</keyword>
<feature type="domain" description="Reverse transcriptase" evidence="10">
    <location>
        <begin position="1"/>
        <end position="260"/>
    </location>
</feature>
<name>A0ABS5C0H4_9BACT</name>
<dbReference type="PROSITE" id="PS50878">
    <property type="entry name" value="RT_POL"/>
    <property type="match status" value="1"/>
</dbReference>
<evidence type="ECO:0000256" key="2">
    <source>
        <dbReference type="ARBA" id="ARBA00022679"/>
    </source>
</evidence>
<keyword evidence="2" id="KW-0808">Transferase</keyword>
<evidence type="ECO:0000256" key="1">
    <source>
        <dbReference type="ARBA" id="ARBA00012493"/>
    </source>
</evidence>
<evidence type="ECO:0000256" key="6">
    <source>
        <dbReference type="ARBA" id="ARBA00022918"/>
    </source>
</evidence>
<keyword evidence="7" id="KW-0051">Antiviral defense</keyword>
<dbReference type="RefSeq" id="WP_210660155.1">
    <property type="nucleotide sequence ID" value="NZ_JAGKQQ010000001.1"/>
</dbReference>
<keyword evidence="5" id="KW-0460">Magnesium</keyword>
<dbReference type="Proteomes" id="UP000676565">
    <property type="component" value="Unassembled WGS sequence"/>
</dbReference>
<dbReference type="GO" id="GO:0003964">
    <property type="term" value="F:RNA-directed DNA polymerase activity"/>
    <property type="evidence" value="ECO:0007669"/>
    <property type="project" value="UniProtKB-KW"/>
</dbReference>
<evidence type="ECO:0000259" key="10">
    <source>
        <dbReference type="PROSITE" id="PS50878"/>
    </source>
</evidence>
<dbReference type="InterPro" id="IPR051083">
    <property type="entry name" value="GrpII_Intron_Splice-Mob/Def"/>
</dbReference>
<dbReference type="EMBL" id="JAGKQQ010000001">
    <property type="protein sequence ID" value="MBP3959491.1"/>
    <property type="molecule type" value="Genomic_DNA"/>
</dbReference>
<evidence type="ECO:0000256" key="7">
    <source>
        <dbReference type="ARBA" id="ARBA00023118"/>
    </source>
</evidence>
<dbReference type="CDD" id="cd03487">
    <property type="entry name" value="RT_Bac_retron_II"/>
    <property type="match status" value="1"/>
</dbReference>
<keyword evidence="12" id="KW-1185">Reference proteome</keyword>
<evidence type="ECO:0000313" key="11">
    <source>
        <dbReference type="EMBL" id="MBP3959491.1"/>
    </source>
</evidence>
<evidence type="ECO:0000256" key="8">
    <source>
        <dbReference type="ARBA" id="ARBA00034120"/>
    </source>
</evidence>
<evidence type="ECO:0000313" key="12">
    <source>
        <dbReference type="Proteomes" id="UP000676565"/>
    </source>
</evidence>
<dbReference type="InterPro" id="IPR000123">
    <property type="entry name" value="Reverse_transcriptase_msDNA"/>
</dbReference>
<keyword evidence="6 11" id="KW-0695">RNA-directed DNA polymerase</keyword>
<comment type="similarity">
    <text evidence="8">Belongs to the bacterial reverse transcriptase family.</text>
</comment>
<dbReference type="PANTHER" id="PTHR34047:SF7">
    <property type="entry name" value="RNA-DIRECTED DNA POLYMERASE"/>
    <property type="match status" value="1"/>
</dbReference>
<comment type="catalytic activity">
    <reaction evidence="9">
        <text>DNA(n) + a 2'-deoxyribonucleoside 5'-triphosphate = DNA(n+1) + diphosphate</text>
        <dbReference type="Rhea" id="RHEA:22508"/>
        <dbReference type="Rhea" id="RHEA-COMP:17339"/>
        <dbReference type="Rhea" id="RHEA-COMP:17340"/>
        <dbReference type="ChEBI" id="CHEBI:33019"/>
        <dbReference type="ChEBI" id="CHEBI:61560"/>
        <dbReference type="ChEBI" id="CHEBI:173112"/>
        <dbReference type="EC" id="2.7.7.49"/>
    </reaction>
</comment>
<proteinExistence type="inferred from homology"/>
<keyword evidence="3" id="KW-0548">Nucleotidyltransferase</keyword>
<evidence type="ECO:0000256" key="3">
    <source>
        <dbReference type="ARBA" id="ARBA00022695"/>
    </source>
</evidence>
<accession>A0ABS5C0H4</accession>
<dbReference type="InterPro" id="IPR043502">
    <property type="entry name" value="DNA/RNA_pol_sf"/>
</dbReference>
<sequence length="312" mass="34905">MWPIFTPLWRTLSGGRSAPEAGIAPLPFESNWAERLARLGLSPENQRAIVASGALHPHLHYWRFQKPKRAGGRRAIAEPDRRLKRLQYAIVSWCFSAERSHPAAIAYQKGRSTADHIWAHAGAEIVITADIRDFFPSTRAERIETWWRERTDSDTARLLTLLTTDRDGLPQGAPTSPGLSNFVNTELDARLTRHAAPSGARYTRYCDDLAFSWPISSGPPSGFERGVRAALHEFGYTLHPEKGWRVSHRRDEPEIVGAVLTRSGGVRLPDRLRRVIRALARSASPGDVPKLAGYRGYAAQVTNRPGRRNPKT</sequence>
<dbReference type="PRINTS" id="PR00866">
    <property type="entry name" value="RNADNAPOLMS"/>
</dbReference>
<dbReference type="Pfam" id="PF00078">
    <property type="entry name" value="RVT_1"/>
    <property type="match status" value="1"/>
</dbReference>
<dbReference type="InterPro" id="IPR000477">
    <property type="entry name" value="RT_dom"/>
</dbReference>
<gene>
    <name evidence="11" type="ORF">J8F10_29965</name>
</gene>
<evidence type="ECO:0000256" key="9">
    <source>
        <dbReference type="ARBA" id="ARBA00048173"/>
    </source>
</evidence>
<evidence type="ECO:0000256" key="4">
    <source>
        <dbReference type="ARBA" id="ARBA00022723"/>
    </source>
</evidence>
<comment type="caution">
    <text evidence="11">The sequence shown here is derived from an EMBL/GenBank/DDBJ whole genome shotgun (WGS) entry which is preliminary data.</text>
</comment>
<reference evidence="11 12" key="1">
    <citation type="submission" date="2021-04" db="EMBL/GenBank/DDBJ databases">
        <authorList>
            <person name="Ivanova A."/>
        </authorList>
    </citation>
    <scope>NUCLEOTIDE SEQUENCE [LARGE SCALE GENOMIC DNA]</scope>
    <source>
        <strain evidence="11 12">G18</strain>
    </source>
</reference>
<dbReference type="PANTHER" id="PTHR34047">
    <property type="entry name" value="NUCLEAR INTRON MATURASE 1, MITOCHONDRIAL-RELATED"/>
    <property type="match status" value="1"/>
</dbReference>
<dbReference type="EC" id="2.7.7.49" evidence="1"/>
<organism evidence="11 12">
    <name type="scientific">Gemmata palustris</name>
    <dbReference type="NCBI Taxonomy" id="2822762"/>
    <lineage>
        <taxon>Bacteria</taxon>
        <taxon>Pseudomonadati</taxon>
        <taxon>Planctomycetota</taxon>
        <taxon>Planctomycetia</taxon>
        <taxon>Gemmatales</taxon>
        <taxon>Gemmataceae</taxon>
        <taxon>Gemmata</taxon>
    </lineage>
</organism>
<protein>
    <recommendedName>
        <fullName evidence="1">RNA-directed DNA polymerase</fullName>
        <ecNumber evidence="1">2.7.7.49</ecNumber>
    </recommendedName>
</protein>
<dbReference type="SUPFAM" id="SSF56672">
    <property type="entry name" value="DNA/RNA polymerases"/>
    <property type="match status" value="1"/>
</dbReference>
<evidence type="ECO:0000256" key="5">
    <source>
        <dbReference type="ARBA" id="ARBA00022842"/>
    </source>
</evidence>